<proteinExistence type="predicted"/>
<feature type="transmembrane region" description="Helical" evidence="2">
    <location>
        <begin position="262"/>
        <end position="282"/>
    </location>
</feature>
<evidence type="ECO:0000259" key="3">
    <source>
        <dbReference type="PROSITE" id="PS50887"/>
    </source>
</evidence>
<feature type="transmembrane region" description="Helical" evidence="2">
    <location>
        <begin position="157"/>
        <end position="178"/>
    </location>
</feature>
<dbReference type="SUPFAM" id="SSF55073">
    <property type="entry name" value="Nucleotide cyclase"/>
    <property type="match status" value="1"/>
</dbReference>
<keyword evidence="2" id="KW-0812">Transmembrane</keyword>
<keyword evidence="2" id="KW-1133">Transmembrane helix</keyword>
<comment type="caution">
    <text evidence="4">The sequence shown here is derived from an EMBL/GenBank/DDBJ whole genome shotgun (WGS) entry which is preliminary data.</text>
</comment>
<dbReference type="InterPro" id="IPR043128">
    <property type="entry name" value="Rev_trsase/Diguanyl_cyclase"/>
</dbReference>
<dbReference type="InterPro" id="IPR050469">
    <property type="entry name" value="Diguanylate_Cyclase"/>
</dbReference>
<feature type="transmembrane region" description="Helical" evidence="2">
    <location>
        <begin position="190"/>
        <end position="211"/>
    </location>
</feature>
<evidence type="ECO:0000313" key="5">
    <source>
        <dbReference type="Proteomes" id="UP000533269"/>
    </source>
</evidence>
<dbReference type="SMART" id="SM00267">
    <property type="entry name" value="GGDEF"/>
    <property type="match status" value="1"/>
</dbReference>
<protein>
    <submittedName>
        <fullName evidence="4">Diguanylate cyclase (GGDEF)-like protein</fullName>
    </submittedName>
</protein>
<evidence type="ECO:0000256" key="2">
    <source>
        <dbReference type="SAM" id="Phobius"/>
    </source>
</evidence>
<keyword evidence="2" id="KW-0472">Membrane</keyword>
<feature type="transmembrane region" description="Helical" evidence="2">
    <location>
        <begin position="64"/>
        <end position="86"/>
    </location>
</feature>
<organism evidence="4 5">
    <name type="scientific">Kineococcus radiotolerans</name>
    <dbReference type="NCBI Taxonomy" id="131568"/>
    <lineage>
        <taxon>Bacteria</taxon>
        <taxon>Bacillati</taxon>
        <taxon>Actinomycetota</taxon>
        <taxon>Actinomycetes</taxon>
        <taxon>Kineosporiales</taxon>
        <taxon>Kineosporiaceae</taxon>
        <taxon>Kineococcus</taxon>
    </lineage>
</organism>
<dbReference type="NCBIfam" id="TIGR00254">
    <property type="entry name" value="GGDEF"/>
    <property type="match status" value="1"/>
</dbReference>
<evidence type="ECO:0000256" key="1">
    <source>
        <dbReference type="SAM" id="MobiDB-lite"/>
    </source>
</evidence>
<dbReference type="InterPro" id="IPR000160">
    <property type="entry name" value="GGDEF_dom"/>
</dbReference>
<dbReference type="PANTHER" id="PTHR45138">
    <property type="entry name" value="REGULATORY COMPONENTS OF SENSORY TRANSDUCTION SYSTEM"/>
    <property type="match status" value="1"/>
</dbReference>
<feature type="transmembrane region" description="Helical" evidence="2">
    <location>
        <begin position="12"/>
        <end position="29"/>
    </location>
</feature>
<feature type="transmembrane region" description="Helical" evidence="2">
    <location>
        <begin position="98"/>
        <end position="115"/>
    </location>
</feature>
<reference evidence="4 5" key="1">
    <citation type="submission" date="2020-08" db="EMBL/GenBank/DDBJ databases">
        <title>The Agave Microbiome: Exploring the role of microbial communities in plant adaptations to desert environments.</title>
        <authorList>
            <person name="Partida-Martinez L.P."/>
        </authorList>
    </citation>
    <scope>NUCLEOTIDE SEQUENCE [LARGE SCALE GENOMIC DNA]</scope>
    <source>
        <strain evidence="4 5">AS2.23</strain>
    </source>
</reference>
<dbReference type="CDD" id="cd01949">
    <property type="entry name" value="GGDEF"/>
    <property type="match status" value="1"/>
</dbReference>
<dbReference type="EMBL" id="JACHVY010000002">
    <property type="protein sequence ID" value="MBB2901849.1"/>
    <property type="molecule type" value="Genomic_DNA"/>
</dbReference>
<feature type="region of interest" description="Disordered" evidence="1">
    <location>
        <begin position="475"/>
        <end position="501"/>
    </location>
</feature>
<dbReference type="GO" id="GO:0043709">
    <property type="term" value="P:cell adhesion involved in single-species biofilm formation"/>
    <property type="evidence" value="ECO:0007669"/>
    <property type="project" value="TreeGrafter"/>
</dbReference>
<dbReference type="GO" id="GO:1902201">
    <property type="term" value="P:negative regulation of bacterial-type flagellum-dependent cell motility"/>
    <property type="evidence" value="ECO:0007669"/>
    <property type="project" value="TreeGrafter"/>
</dbReference>
<dbReference type="Proteomes" id="UP000533269">
    <property type="component" value="Unassembled WGS sequence"/>
</dbReference>
<feature type="transmembrane region" description="Helical" evidence="2">
    <location>
        <begin position="288"/>
        <end position="310"/>
    </location>
</feature>
<sequence length="501" mass="52302">MSRARPDTPFRLHLAVGVVLSLVCVLLPVGAGRDALYTAISFGCVAVMVVGVRRHAPLAPGGWWLVTAGIAVWACADLLWAVYTWVLGTSPFPSPADVLYLSSYVLIAAGFWRFVRARGGHGDREGLIDSAIFTVGFVLISWVLLMRPGLEAAGDSTAARVLAAAYPLGDVLLLALLVRLLTTAGARTAAFRWLVAANALLLVADSAYQYTSMTGTYSGGLTTLPWLLGYVAFAAAALHPSMRHLADGGGAEGGTRFTRGRLAALTLASLVSPGTLLLQLAVGAQLEAWAVALSSVVLFLLVVMRMSGLLRHLEGQASRLADLARTDALTGLPNRRTSDAELERLQTRSRAEGSPLCVAVLDLDRFKAFNDTFGHQAGDRLLVQSAQAWRAALEAGGGAAGPDRTALLGRWGGEEFVLLLLGHDLPASVAVVQALAATTPAGQTVSAGVARWDGLESAAEVFGRADAALYAAKTGGRDQVRAAGPAPVAEDGPAVEPVSRG</sequence>
<dbReference type="GO" id="GO:0052621">
    <property type="term" value="F:diguanylate cyclase activity"/>
    <property type="evidence" value="ECO:0007669"/>
    <property type="project" value="TreeGrafter"/>
</dbReference>
<evidence type="ECO:0000313" key="4">
    <source>
        <dbReference type="EMBL" id="MBB2901849.1"/>
    </source>
</evidence>
<feature type="transmembrane region" description="Helical" evidence="2">
    <location>
        <begin position="223"/>
        <end position="241"/>
    </location>
</feature>
<dbReference type="RefSeq" id="WP_183391801.1">
    <property type="nucleotide sequence ID" value="NZ_JACHVY010000002.1"/>
</dbReference>
<dbReference type="AlphaFoldDB" id="A0A7W4XY22"/>
<dbReference type="Pfam" id="PF00990">
    <property type="entry name" value="GGDEF"/>
    <property type="match status" value="1"/>
</dbReference>
<dbReference type="PROSITE" id="PS50887">
    <property type="entry name" value="GGDEF"/>
    <property type="match status" value="1"/>
</dbReference>
<feature type="domain" description="GGDEF" evidence="3">
    <location>
        <begin position="354"/>
        <end position="485"/>
    </location>
</feature>
<gene>
    <name evidence="4" type="ORF">FHR75_002664</name>
</gene>
<dbReference type="Gene3D" id="3.30.70.270">
    <property type="match status" value="1"/>
</dbReference>
<dbReference type="PANTHER" id="PTHR45138:SF24">
    <property type="entry name" value="DIGUANYLATE CYCLASE DGCC-RELATED"/>
    <property type="match status" value="1"/>
</dbReference>
<name>A0A7W4XY22_KINRA</name>
<dbReference type="GO" id="GO:0005886">
    <property type="term" value="C:plasma membrane"/>
    <property type="evidence" value="ECO:0007669"/>
    <property type="project" value="TreeGrafter"/>
</dbReference>
<reference evidence="4 5" key="2">
    <citation type="submission" date="2020-08" db="EMBL/GenBank/DDBJ databases">
        <authorList>
            <person name="Partida-Martinez L."/>
            <person name="Huntemann M."/>
            <person name="Clum A."/>
            <person name="Wang J."/>
            <person name="Palaniappan K."/>
            <person name="Ritter S."/>
            <person name="Chen I.-M."/>
            <person name="Stamatis D."/>
            <person name="Reddy T."/>
            <person name="O'Malley R."/>
            <person name="Daum C."/>
            <person name="Shapiro N."/>
            <person name="Ivanova N."/>
            <person name="Kyrpides N."/>
            <person name="Woyke T."/>
        </authorList>
    </citation>
    <scope>NUCLEOTIDE SEQUENCE [LARGE SCALE GENOMIC DNA]</scope>
    <source>
        <strain evidence="4 5">AS2.23</strain>
    </source>
</reference>
<feature type="transmembrane region" description="Helical" evidence="2">
    <location>
        <begin position="127"/>
        <end position="145"/>
    </location>
</feature>
<accession>A0A7W4XY22</accession>
<feature type="transmembrane region" description="Helical" evidence="2">
    <location>
        <begin position="35"/>
        <end position="52"/>
    </location>
</feature>
<dbReference type="InterPro" id="IPR029787">
    <property type="entry name" value="Nucleotide_cyclase"/>
</dbReference>